<evidence type="ECO:0000256" key="2">
    <source>
        <dbReference type="ARBA" id="ARBA00022963"/>
    </source>
</evidence>
<dbReference type="Proteomes" id="UP001496627">
    <property type="component" value="Unassembled WGS sequence"/>
</dbReference>
<dbReference type="EMBL" id="JBEAAL010000018">
    <property type="protein sequence ID" value="MEQ1407413.1"/>
    <property type="molecule type" value="Genomic_DNA"/>
</dbReference>
<dbReference type="InterPro" id="IPR016035">
    <property type="entry name" value="Acyl_Trfase/lysoPLipase"/>
</dbReference>
<keyword evidence="1 4" id="KW-0378">Hydrolase</keyword>
<keyword evidence="7" id="KW-1185">Reference proteome</keyword>
<dbReference type="SUPFAM" id="SSF52151">
    <property type="entry name" value="FabD/lysophospholipase-like"/>
    <property type="match status" value="1"/>
</dbReference>
<feature type="short sequence motif" description="GXSXG" evidence="4">
    <location>
        <begin position="129"/>
        <end position="133"/>
    </location>
</feature>
<protein>
    <submittedName>
        <fullName evidence="6">Patatin-like phospholipase family protein</fullName>
    </submittedName>
</protein>
<feature type="short sequence motif" description="DGA/G" evidence="4">
    <location>
        <begin position="275"/>
        <end position="277"/>
    </location>
</feature>
<dbReference type="PROSITE" id="PS51635">
    <property type="entry name" value="PNPLA"/>
    <property type="match status" value="1"/>
</dbReference>
<accession>A0ABV0M6A3</accession>
<sequence>MPLAQDPDANKPRGLILLGLTVLTKERNALSLRWIPALLLCMLVGCTTTRMPYTAMDAERAEIPGYSHVRFIFDDLQPPELARFRPSARNTPIRYLTISGGGAGGAFSVGVLNAWTETGRRPMFDIVSGVSTGAIIAPFAFLGPDYDDELRQLYTSGIANQLVEQRFILSGLFGESLLKQDPLRRLVERYVTGELLQAVAAEYRKGRNLFVSTTNLDSQRTVVWDLGAIAASGQPDALTLFRSILIASASIPGVYPAVGIATTINGKPVTELHSDGGPSAQILSLPDVIMTRMGTLFPAMAGKVEIYVLVNNTLGPEFQLTKSATFPVAMRAYATLVKSQTKSSIMALYQFSRRFGFQMKVAAINVSVPYSYSKPFSTQYMRAVYRNGYDRMKCQKLWSSTPEFDVVRNEAFSLGACASH</sequence>
<evidence type="ECO:0000259" key="5">
    <source>
        <dbReference type="PROSITE" id="PS51635"/>
    </source>
</evidence>
<evidence type="ECO:0000256" key="3">
    <source>
        <dbReference type="ARBA" id="ARBA00023098"/>
    </source>
</evidence>
<dbReference type="PANTHER" id="PTHR14226:SF74">
    <property type="entry name" value="BLR4684 PROTEIN"/>
    <property type="match status" value="1"/>
</dbReference>
<keyword evidence="3 4" id="KW-0443">Lipid metabolism</keyword>
<gene>
    <name evidence="6" type="ORF">ABK249_21030</name>
</gene>
<dbReference type="RefSeq" id="WP_348863881.1">
    <property type="nucleotide sequence ID" value="NZ_JBEAAL010000018.1"/>
</dbReference>
<evidence type="ECO:0000313" key="7">
    <source>
        <dbReference type="Proteomes" id="UP001496627"/>
    </source>
</evidence>
<proteinExistence type="predicted"/>
<feature type="active site" description="Proton acceptor" evidence="4">
    <location>
        <position position="275"/>
    </location>
</feature>
<dbReference type="PANTHER" id="PTHR14226">
    <property type="entry name" value="NEUROPATHY TARGET ESTERASE/SWISS CHEESE D.MELANOGASTER"/>
    <property type="match status" value="1"/>
</dbReference>
<feature type="domain" description="PNPLA" evidence="5">
    <location>
        <begin position="96"/>
        <end position="288"/>
    </location>
</feature>
<dbReference type="InterPro" id="IPR050301">
    <property type="entry name" value="NTE"/>
</dbReference>
<reference evidence="6 7" key="1">
    <citation type="submission" date="2024-05" db="EMBL/GenBank/DDBJ databases">
        <title>Neorhizobium sp. Rsf11, a plant growth promoting and heavy metal resistant PAH-degrader.</title>
        <authorList>
            <person name="Golubev S.N."/>
            <person name="Muratova A.Y."/>
            <person name="Markelova M.I."/>
        </authorList>
    </citation>
    <scope>NUCLEOTIDE SEQUENCE [LARGE SCALE GENOMIC DNA]</scope>
    <source>
        <strain evidence="6 7">Rsf11</strain>
    </source>
</reference>
<feature type="short sequence motif" description="GXGXXG" evidence="4">
    <location>
        <begin position="100"/>
        <end position="105"/>
    </location>
</feature>
<dbReference type="Gene3D" id="3.40.1090.10">
    <property type="entry name" value="Cytosolic phospholipase A2 catalytic domain"/>
    <property type="match status" value="1"/>
</dbReference>
<dbReference type="InterPro" id="IPR002641">
    <property type="entry name" value="PNPLA_dom"/>
</dbReference>
<organism evidence="6 7">
    <name type="scientific">Neorhizobium phenanthreniclasticum</name>
    <dbReference type="NCBI Taxonomy" id="3157917"/>
    <lineage>
        <taxon>Bacteria</taxon>
        <taxon>Pseudomonadati</taxon>
        <taxon>Pseudomonadota</taxon>
        <taxon>Alphaproteobacteria</taxon>
        <taxon>Hyphomicrobiales</taxon>
        <taxon>Rhizobiaceae</taxon>
        <taxon>Rhizobium/Agrobacterium group</taxon>
        <taxon>Neorhizobium</taxon>
    </lineage>
</organism>
<dbReference type="Pfam" id="PF01734">
    <property type="entry name" value="Patatin"/>
    <property type="match status" value="1"/>
</dbReference>
<evidence type="ECO:0000256" key="4">
    <source>
        <dbReference type="PROSITE-ProRule" id="PRU01161"/>
    </source>
</evidence>
<name>A0ABV0M6A3_9HYPH</name>
<keyword evidence="2 4" id="KW-0442">Lipid degradation</keyword>
<feature type="active site" description="Nucleophile" evidence="4">
    <location>
        <position position="131"/>
    </location>
</feature>
<comment type="caution">
    <text evidence="6">The sequence shown here is derived from an EMBL/GenBank/DDBJ whole genome shotgun (WGS) entry which is preliminary data.</text>
</comment>
<evidence type="ECO:0000256" key="1">
    <source>
        <dbReference type="ARBA" id="ARBA00022801"/>
    </source>
</evidence>
<evidence type="ECO:0000313" key="6">
    <source>
        <dbReference type="EMBL" id="MEQ1407413.1"/>
    </source>
</evidence>